<evidence type="ECO:0000256" key="3">
    <source>
        <dbReference type="ARBA" id="ARBA00022729"/>
    </source>
</evidence>
<dbReference type="Gene3D" id="3.30.2010.10">
    <property type="entry name" value="Metalloproteases ('zincins'), catalytic domain"/>
    <property type="match status" value="1"/>
</dbReference>
<evidence type="ECO:0000259" key="10">
    <source>
        <dbReference type="Pfam" id="PF01435"/>
    </source>
</evidence>
<proteinExistence type="inferred from homology"/>
<sequence>MLHQAIVQKEAKRESTSTSAIITLYATQMLLFIPMIRILSIMFALLIATPLSVADQGDKLPGFGEGNSVSLNQEYFLGRAWLMSFRRQAPILEDPVLQEYMENLIFRLAASSQLRERRLEVVLVENKTINAFAVPGGIVGIHSGLISKAQNEAQLTSVLTHELAHLSQRHFARGLEAQKKSSAASIAGLLGGLVMIAAGAADAGIASVMGGQAAAQNSQLRYSRQFEKEADRVGMQNQVNAGLDPGGAAGMFTVMQKASRSYGSRPPEFLLTHPLTENRIADTKNRSATYPRRIYEDNPTFQLMRARVDLSFIGDTKEATAEFRRRRARGGRNAVAAQYGLILALTENGNLTEARELLKPMREFAPNNIIYGLAEADINIAAKDYETAITQLNSMLSLSPGNHPITMSLGRAYFESGYYSKADKLLSRHARQHASDVNLWYLLAEVQGKGGNILGLHQSRAEYFMLNGAMKQAIEQLNYALPLATNAVTIERIHTRIAFFHNLDRALRNFG</sequence>
<evidence type="ECO:0000256" key="5">
    <source>
        <dbReference type="ARBA" id="ARBA00022801"/>
    </source>
</evidence>
<dbReference type="PANTHER" id="PTHR22726">
    <property type="entry name" value="METALLOENDOPEPTIDASE OMA1"/>
    <property type="match status" value="1"/>
</dbReference>
<reference evidence="11" key="1">
    <citation type="submission" date="2019-02" db="EMBL/GenBank/DDBJ databases">
        <authorList>
            <person name="Li S.-H."/>
        </authorList>
    </citation>
    <scope>NUCLEOTIDE SEQUENCE</scope>
    <source>
        <strain evidence="11">IMCC11814</strain>
    </source>
</reference>
<dbReference type="InterPro" id="IPR001915">
    <property type="entry name" value="Peptidase_M48"/>
</dbReference>
<comment type="caution">
    <text evidence="11">The sequence shown here is derived from an EMBL/GenBank/DDBJ whole genome shotgun (WGS) entry which is preliminary data.</text>
</comment>
<comment type="cofactor">
    <cofactor evidence="8">
        <name>Zn(2+)</name>
        <dbReference type="ChEBI" id="CHEBI:29105"/>
    </cofactor>
    <text evidence="8">Binds 1 zinc ion per subunit.</text>
</comment>
<feature type="binding site" evidence="8">
    <location>
        <position position="227"/>
    </location>
    <ligand>
        <name>Zn(2+)</name>
        <dbReference type="ChEBI" id="CHEBI:29105"/>
        <note>catalytic</note>
    </ligand>
</feature>
<organism evidence="11 12">
    <name type="scientific">Candidatus Marimicrobium litorale</name>
    <dbReference type="NCBI Taxonomy" id="2518991"/>
    <lineage>
        <taxon>Bacteria</taxon>
        <taxon>Pseudomonadati</taxon>
        <taxon>Pseudomonadota</taxon>
        <taxon>Gammaproteobacteria</taxon>
        <taxon>Cellvibrionales</taxon>
        <taxon>Halieaceae</taxon>
        <taxon>Marimicrobium</taxon>
    </lineage>
</organism>
<protein>
    <recommendedName>
        <fullName evidence="8">Putative beta-barrel assembly-enhancing protease</fullName>
        <ecNumber evidence="8">3.4.-.-</ecNumber>
    </recommendedName>
</protein>
<evidence type="ECO:0000256" key="9">
    <source>
        <dbReference type="SAM" id="Phobius"/>
    </source>
</evidence>
<accession>A0ABT3T3W9</accession>
<gene>
    <name evidence="11" type="ORF">EYC82_06275</name>
</gene>
<keyword evidence="5 8" id="KW-0378">Hydrolase</keyword>
<keyword evidence="7 8" id="KW-0482">Metalloprotease</keyword>
<dbReference type="SUPFAM" id="SSF48452">
    <property type="entry name" value="TPR-like"/>
    <property type="match status" value="1"/>
</dbReference>
<evidence type="ECO:0000256" key="7">
    <source>
        <dbReference type="ARBA" id="ARBA00023049"/>
    </source>
</evidence>
<keyword evidence="9" id="KW-0472">Membrane</keyword>
<keyword evidence="1 8" id="KW-0645">Protease</keyword>
<keyword evidence="4 8" id="KW-0574">Periplasm</keyword>
<evidence type="ECO:0000313" key="11">
    <source>
        <dbReference type="EMBL" id="MCX2976956.1"/>
    </source>
</evidence>
<dbReference type="InterPro" id="IPR051156">
    <property type="entry name" value="Mito/Outer_Membr_Metalloprot"/>
</dbReference>
<name>A0ABT3T3W9_9GAMM</name>
<feature type="transmembrane region" description="Helical" evidence="9">
    <location>
        <begin position="21"/>
        <end position="47"/>
    </location>
</feature>
<keyword evidence="9" id="KW-0812">Transmembrane</keyword>
<dbReference type="Gene3D" id="1.25.40.10">
    <property type="entry name" value="Tetratricopeptide repeat domain"/>
    <property type="match status" value="1"/>
</dbReference>
<dbReference type="EMBL" id="SHNO01000001">
    <property type="protein sequence ID" value="MCX2976956.1"/>
    <property type="molecule type" value="Genomic_DNA"/>
</dbReference>
<keyword evidence="3 8" id="KW-0732">Signal</keyword>
<feature type="domain" description="Peptidase M48" evidence="10">
    <location>
        <begin position="98"/>
        <end position="285"/>
    </location>
</feature>
<comment type="subcellular location">
    <subcellularLocation>
        <location evidence="8">Periplasm</location>
    </subcellularLocation>
</comment>
<comment type="similarity">
    <text evidence="8">Belongs to the peptidase M48 family. BepA subfamily.</text>
</comment>
<evidence type="ECO:0000256" key="6">
    <source>
        <dbReference type="ARBA" id="ARBA00022833"/>
    </source>
</evidence>
<dbReference type="HAMAP" id="MF_00997">
    <property type="entry name" value="Protease_BepA"/>
    <property type="match status" value="1"/>
</dbReference>
<dbReference type="PANTHER" id="PTHR22726:SF1">
    <property type="entry name" value="METALLOENDOPEPTIDASE OMA1, MITOCHONDRIAL"/>
    <property type="match status" value="1"/>
</dbReference>
<comment type="function">
    <text evidence="8">Functions as both a chaperone and a metalloprotease. Maintains the integrity of the outer membrane by promoting either the assembly or the elimination of outer membrane proteins, depending on their folding state.</text>
</comment>
<dbReference type="Proteomes" id="UP001143304">
    <property type="component" value="Unassembled WGS sequence"/>
</dbReference>
<dbReference type="EC" id="3.4.-.-" evidence="8"/>
<evidence type="ECO:0000256" key="4">
    <source>
        <dbReference type="ARBA" id="ARBA00022764"/>
    </source>
</evidence>
<feature type="active site" evidence="8">
    <location>
        <position position="162"/>
    </location>
</feature>
<keyword evidence="12" id="KW-1185">Reference proteome</keyword>
<dbReference type="Pfam" id="PF01435">
    <property type="entry name" value="Peptidase_M48"/>
    <property type="match status" value="1"/>
</dbReference>
<evidence type="ECO:0000256" key="8">
    <source>
        <dbReference type="HAMAP-Rule" id="MF_00997"/>
    </source>
</evidence>
<dbReference type="Pfam" id="PF14559">
    <property type="entry name" value="TPR_19"/>
    <property type="match status" value="1"/>
</dbReference>
<dbReference type="InterPro" id="IPR011990">
    <property type="entry name" value="TPR-like_helical_dom_sf"/>
</dbReference>
<dbReference type="InterPro" id="IPR030873">
    <property type="entry name" value="Protease_BepA"/>
</dbReference>
<keyword evidence="9" id="KW-1133">Transmembrane helix</keyword>
<feature type="binding site" evidence="8">
    <location>
        <position position="165"/>
    </location>
    <ligand>
        <name>Zn(2+)</name>
        <dbReference type="ChEBI" id="CHEBI:29105"/>
        <note>catalytic</note>
    </ligand>
</feature>
<keyword evidence="2 8" id="KW-0479">Metal-binding</keyword>
<feature type="binding site" evidence="8">
    <location>
        <position position="161"/>
    </location>
    <ligand>
        <name>Zn(2+)</name>
        <dbReference type="ChEBI" id="CHEBI:29105"/>
        <note>catalytic</note>
    </ligand>
</feature>
<evidence type="ECO:0000256" key="1">
    <source>
        <dbReference type="ARBA" id="ARBA00022670"/>
    </source>
</evidence>
<feature type="active site" description="Proton donor" evidence="8">
    <location>
        <position position="231"/>
    </location>
</feature>
<keyword evidence="6 8" id="KW-0862">Zinc</keyword>
<evidence type="ECO:0000313" key="12">
    <source>
        <dbReference type="Proteomes" id="UP001143304"/>
    </source>
</evidence>
<evidence type="ECO:0000256" key="2">
    <source>
        <dbReference type="ARBA" id="ARBA00022723"/>
    </source>
</evidence>
<dbReference type="RefSeq" id="WP_279248698.1">
    <property type="nucleotide sequence ID" value="NZ_SHNO01000001.1"/>
</dbReference>